<sequence>AREAGRHGRAPPHHRPGRPPGARCPALSCGVAARDGPLRRLVAGLQPAVRAWLQAGAQQGHRHREDFHAAGRGRPGTGPSLQAHRAAVAGDVPGAAGAGSPPGGARAASAGRGGCPRPGCAGGAQAERDCGEGGEAAHPEGARGRLPEAARLQGRGGHEADDAQVDVPFAHGVRGSGPADGEDAARRGRRHPAEGLDRQDCPGGGGEAGPRRLPRQGARAARRGGGRPPPRPLGAAARGGGGGRGRG</sequence>
<feature type="compositionally biased region" description="Gly residues" evidence="1">
    <location>
        <begin position="111"/>
        <end position="122"/>
    </location>
</feature>
<feature type="region of interest" description="Disordered" evidence="1">
    <location>
        <begin position="55"/>
        <end position="247"/>
    </location>
</feature>
<gene>
    <name evidence="2" type="ORF">PCOR1329_LOCUS73935</name>
</gene>
<keyword evidence="3" id="KW-1185">Reference proteome</keyword>
<dbReference type="Proteomes" id="UP001189429">
    <property type="component" value="Unassembled WGS sequence"/>
</dbReference>
<proteinExistence type="predicted"/>
<feature type="compositionally biased region" description="Basic residues" evidence="1">
    <location>
        <begin position="7"/>
        <end position="17"/>
    </location>
</feature>
<organism evidence="2 3">
    <name type="scientific">Prorocentrum cordatum</name>
    <dbReference type="NCBI Taxonomy" id="2364126"/>
    <lineage>
        <taxon>Eukaryota</taxon>
        <taxon>Sar</taxon>
        <taxon>Alveolata</taxon>
        <taxon>Dinophyceae</taxon>
        <taxon>Prorocentrales</taxon>
        <taxon>Prorocentraceae</taxon>
        <taxon>Prorocentrum</taxon>
    </lineage>
</organism>
<comment type="caution">
    <text evidence="2">The sequence shown here is derived from an EMBL/GenBank/DDBJ whole genome shotgun (WGS) entry which is preliminary data.</text>
</comment>
<dbReference type="EMBL" id="CAUYUJ010019986">
    <property type="protein sequence ID" value="CAK0895072.1"/>
    <property type="molecule type" value="Genomic_DNA"/>
</dbReference>
<feature type="compositionally biased region" description="Gly residues" evidence="1">
    <location>
        <begin position="237"/>
        <end position="247"/>
    </location>
</feature>
<feature type="region of interest" description="Disordered" evidence="1">
    <location>
        <begin position="1"/>
        <end position="24"/>
    </location>
</feature>
<evidence type="ECO:0000313" key="3">
    <source>
        <dbReference type="Proteomes" id="UP001189429"/>
    </source>
</evidence>
<feature type="compositionally biased region" description="Basic and acidic residues" evidence="1">
    <location>
        <begin position="183"/>
        <end position="200"/>
    </location>
</feature>
<reference evidence="2" key="1">
    <citation type="submission" date="2023-10" db="EMBL/GenBank/DDBJ databases">
        <authorList>
            <person name="Chen Y."/>
            <person name="Shah S."/>
            <person name="Dougan E. K."/>
            <person name="Thang M."/>
            <person name="Chan C."/>
        </authorList>
    </citation>
    <scope>NUCLEOTIDE SEQUENCE [LARGE SCALE GENOMIC DNA]</scope>
</reference>
<feature type="non-terminal residue" evidence="2">
    <location>
        <position position="247"/>
    </location>
</feature>
<feature type="compositionally biased region" description="Basic and acidic residues" evidence="1">
    <location>
        <begin position="126"/>
        <end position="148"/>
    </location>
</feature>
<protein>
    <submittedName>
        <fullName evidence="2">Uncharacterized protein</fullName>
    </submittedName>
</protein>
<evidence type="ECO:0000256" key="1">
    <source>
        <dbReference type="SAM" id="MobiDB-lite"/>
    </source>
</evidence>
<feature type="non-terminal residue" evidence="2">
    <location>
        <position position="1"/>
    </location>
</feature>
<feature type="compositionally biased region" description="Low complexity" evidence="1">
    <location>
        <begin position="85"/>
        <end position="95"/>
    </location>
</feature>
<evidence type="ECO:0000313" key="2">
    <source>
        <dbReference type="EMBL" id="CAK0895072.1"/>
    </source>
</evidence>
<name>A0ABN9X6M9_9DINO</name>
<accession>A0ABN9X6M9</accession>